<keyword evidence="4" id="KW-0479">Metal-binding</keyword>
<protein>
    <submittedName>
        <fullName evidence="12">IS200/IS605 family element transposase accessory protein TnpB</fullName>
    </submittedName>
</protein>
<keyword evidence="13" id="KW-1185">Reference proteome</keyword>
<dbReference type="RefSeq" id="WP_205497440.1">
    <property type="nucleotide sequence ID" value="NZ_JAFHAP010000021.1"/>
</dbReference>
<dbReference type="Proteomes" id="UP001177120">
    <property type="component" value="Unassembled WGS sequence"/>
</dbReference>
<name>A0ABS2WNA4_9BACL</name>
<comment type="similarity">
    <text evidence="1">In the C-terminal section; belongs to the transposase 35 family.</text>
</comment>
<evidence type="ECO:0000256" key="1">
    <source>
        <dbReference type="ARBA" id="ARBA00008761"/>
    </source>
</evidence>
<dbReference type="Pfam" id="PF07282">
    <property type="entry name" value="Cas12f1-like_TNB"/>
    <property type="match status" value="1"/>
</dbReference>
<evidence type="ECO:0000313" key="13">
    <source>
        <dbReference type="Proteomes" id="UP001177120"/>
    </source>
</evidence>
<evidence type="ECO:0000259" key="9">
    <source>
        <dbReference type="Pfam" id="PF01385"/>
    </source>
</evidence>
<accession>A0ABS2WNA4</accession>
<keyword evidence="6" id="KW-0238">DNA-binding</keyword>
<dbReference type="InterPro" id="IPR001959">
    <property type="entry name" value="Transposase"/>
</dbReference>
<proteinExistence type="inferred from homology"/>
<dbReference type="NCBIfam" id="NF040570">
    <property type="entry name" value="guided_TnpB"/>
    <property type="match status" value="1"/>
</dbReference>
<feature type="region of interest" description="Disordered" evidence="8">
    <location>
        <begin position="97"/>
        <end position="120"/>
    </location>
</feature>
<feature type="domain" description="Transposase putative helix-turn-helix" evidence="11">
    <location>
        <begin position="1"/>
        <end position="46"/>
    </location>
</feature>
<dbReference type="InterPro" id="IPR021027">
    <property type="entry name" value="Transposase_put_HTH"/>
</dbReference>
<dbReference type="PANTHER" id="PTHR30405:SF25">
    <property type="entry name" value="RNA-GUIDED DNA ENDONUCLEASE INSQ-RELATED"/>
    <property type="match status" value="1"/>
</dbReference>
<evidence type="ECO:0000256" key="4">
    <source>
        <dbReference type="ARBA" id="ARBA00022723"/>
    </source>
</evidence>
<feature type="domain" description="Cas12f1-like TNB" evidence="10">
    <location>
        <begin position="294"/>
        <end position="362"/>
    </location>
</feature>
<dbReference type="InterPro" id="IPR051399">
    <property type="entry name" value="RNA-guided_DNA_endo/Transpos"/>
</dbReference>
<keyword evidence="5" id="KW-0862">Zinc</keyword>
<evidence type="ECO:0000256" key="7">
    <source>
        <dbReference type="ARBA" id="ARBA00023172"/>
    </source>
</evidence>
<comment type="similarity">
    <text evidence="2">In the N-terminal section; belongs to the transposase 2 family.</text>
</comment>
<dbReference type="NCBIfam" id="NF038281">
    <property type="entry name" value="IS200_TnpB"/>
    <property type="match status" value="1"/>
</dbReference>
<dbReference type="EMBL" id="JAFHAP010000021">
    <property type="protein sequence ID" value="MBN2910999.1"/>
    <property type="molecule type" value="Genomic_DNA"/>
</dbReference>
<reference evidence="12" key="1">
    <citation type="journal article" date="2024" name="Int. J. Syst. Evol. Microbiol.">
        <title>Polycladomyces zharkentensis sp. nov., a novel thermophilic cellulose- and starch-degrading member of the Bacillota from a geothermal aquifer in Kazakhstan.</title>
        <authorList>
            <person name="Mashzhan A."/>
            <person name="Kistaubayeva A."/>
            <person name="Javier-Lopez R."/>
            <person name="Bissenova U."/>
            <person name="Bissenbay A."/>
            <person name="Birkeland N.K."/>
        </authorList>
    </citation>
    <scope>NUCLEOTIDE SEQUENCE</scope>
    <source>
        <strain evidence="12">ZKZ2T</strain>
    </source>
</reference>
<keyword evidence="7" id="KW-0233">DNA recombination</keyword>
<feature type="compositionally biased region" description="Polar residues" evidence="8">
    <location>
        <begin position="104"/>
        <end position="114"/>
    </location>
</feature>
<dbReference type="InterPro" id="IPR010095">
    <property type="entry name" value="Cas12f1-like_TNB"/>
</dbReference>
<dbReference type="Pfam" id="PF01385">
    <property type="entry name" value="OrfB_IS605"/>
    <property type="match status" value="1"/>
</dbReference>
<evidence type="ECO:0000256" key="6">
    <source>
        <dbReference type="ARBA" id="ARBA00023125"/>
    </source>
</evidence>
<dbReference type="Pfam" id="PF12323">
    <property type="entry name" value="HTH_OrfB_IS605"/>
    <property type="match status" value="1"/>
</dbReference>
<evidence type="ECO:0000259" key="11">
    <source>
        <dbReference type="Pfam" id="PF12323"/>
    </source>
</evidence>
<evidence type="ECO:0000256" key="5">
    <source>
        <dbReference type="ARBA" id="ARBA00022833"/>
    </source>
</evidence>
<sequence length="376" mass="43705">MHKAFKFRIYPTREQVTLINKSIGCSRFVFNHFLAKWNETYEQTGKGLTYSACSKQLTQLKKELEWLKEVDSTALQNALKHLDDAFKRFFKRQNERPRFKSRKNPVQSYTSQCNHPKKGKPTIEVVGNKTKLPKLGWVKFAKSREVEGKILSATIRRSPSGKYFVSILCEMNYCPYVPVDQEKAVGVDLGLKDFAILSNGQKINAPKYFRKYEKQLVRWQRTMSRRQYGGSNWNKARLKVAKIHEKIVNARHDFLHKMSTKLIHENQVICLEDLQVKNMVKNHKLAKSITDVSWSEFVAMLKYKAEWYGRTIVKVGKSFPSSQLCSNCGRRHKEVKNLNLREWTCPECQTHHDRDINASINILQEGIRLFTAGLAG</sequence>
<evidence type="ECO:0000256" key="2">
    <source>
        <dbReference type="ARBA" id="ARBA00011044"/>
    </source>
</evidence>
<dbReference type="InterPro" id="IPR053522">
    <property type="entry name" value="RNA-guided_endonuclease_TnpB"/>
</dbReference>
<evidence type="ECO:0000259" key="10">
    <source>
        <dbReference type="Pfam" id="PF07282"/>
    </source>
</evidence>
<keyword evidence="3" id="KW-0815">Transposition</keyword>
<evidence type="ECO:0000313" key="12">
    <source>
        <dbReference type="EMBL" id="MBN2910999.1"/>
    </source>
</evidence>
<evidence type="ECO:0000256" key="8">
    <source>
        <dbReference type="SAM" id="MobiDB-lite"/>
    </source>
</evidence>
<dbReference type="PANTHER" id="PTHR30405">
    <property type="entry name" value="TRANSPOSASE"/>
    <property type="match status" value="1"/>
</dbReference>
<organism evidence="12 13">
    <name type="scientific">Polycladomyces zharkentensis</name>
    <dbReference type="NCBI Taxonomy" id="2807616"/>
    <lineage>
        <taxon>Bacteria</taxon>
        <taxon>Bacillati</taxon>
        <taxon>Bacillota</taxon>
        <taxon>Bacilli</taxon>
        <taxon>Bacillales</taxon>
        <taxon>Thermoactinomycetaceae</taxon>
        <taxon>Polycladomyces</taxon>
    </lineage>
</organism>
<comment type="caution">
    <text evidence="12">The sequence shown here is derived from an EMBL/GenBank/DDBJ whole genome shotgun (WGS) entry which is preliminary data.</text>
</comment>
<dbReference type="NCBIfam" id="TIGR01766">
    <property type="entry name" value="IS200/IS605 family accessory protein TnpB-like domain"/>
    <property type="match status" value="1"/>
</dbReference>
<feature type="domain" description="Probable transposase IS891/IS1136/IS1341" evidence="9">
    <location>
        <begin position="178"/>
        <end position="282"/>
    </location>
</feature>
<gene>
    <name evidence="12" type="primary">tnpB</name>
    <name evidence="12" type="ORF">JQC72_16020</name>
</gene>
<evidence type="ECO:0000256" key="3">
    <source>
        <dbReference type="ARBA" id="ARBA00022578"/>
    </source>
</evidence>